<dbReference type="Pfam" id="PF00155">
    <property type="entry name" value="Aminotran_1_2"/>
    <property type="match status" value="1"/>
</dbReference>
<dbReference type="InterPro" id="IPR050859">
    <property type="entry name" value="Class-I_PLP-dep_aminotransf"/>
</dbReference>
<dbReference type="Proteomes" id="UP000199518">
    <property type="component" value="Unassembled WGS sequence"/>
</dbReference>
<dbReference type="PANTHER" id="PTHR42790">
    <property type="entry name" value="AMINOTRANSFERASE"/>
    <property type="match status" value="1"/>
</dbReference>
<protein>
    <submittedName>
        <fullName evidence="6">2-aminoadipate transaminase</fullName>
    </submittedName>
</protein>
<keyword evidence="3" id="KW-0808">Transferase</keyword>
<dbReference type="Gene3D" id="3.40.640.10">
    <property type="entry name" value="Type I PLP-dependent aspartate aminotransferase-like (Major domain)"/>
    <property type="match status" value="1"/>
</dbReference>
<evidence type="ECO:0000256" key="1">
    <source>
        <dbReference type="ARBA" id="ARBA00001933"/>
    </source>
</evidence>
<dbReference type="RefSeq" id="WP_175517128.1">
    <property type="nucleotide sequence ID" value="NZ_FOQD01000003.1"/>
</dbReference>
<organism evidence="6 7">
    <name type="scientific">Planctomicrobium piriforme</name>
    <dbReference type="NCBI Taxonomy" id="1576369"/>
    <lineage>
        <taxon>Bacteria</taxon>
        <taxon>Pseudomonadati</taxon>
        <taxon>Planctomycetota</taxon>
        <taxon>Planctomycetia</taxon>
        <taxon>Planctomycetales</taxon>
        <taxon>Planctomycetaceae</taxon>
        <taxon>Planctomicrobium</taxon>
    </lineage>
</organism>
<dbReference type="STRING" id="1576369.SAMN05421753_10328"/>
<evidence type="ECO:0000313" key="6">
    <source>
        <dbReference type="EMBL" id="SFH79860.1"/>
    </source>
</evidence>
<dbReference type="InterPro" id="IPR004839">
    <property type="entry name" value="Aminotransferase_I/II_large"/>
</dbReference>
<keyword evidence="7" id="KW-1185">Reference proteome</keyword>
<proteinExistence type="predicted"/>
<dbReference type="InterPro" id="IPR015424">
    <property type="entry name" value="PyrdxlP-dep_Trfase"/>
</dbReference>
<feature type="domain" description="Aminotransferase class I/classII large" evidence="5">
    <location>
        <begin position="42"/>
        <end position="424"/>
    </location>
</feature>
<dbReference type="GO" id="GO:0008483">
    <property type="term" value="F:transaminase activity"/>
    <property type="evidence" value="ECO:0007669"/>
    <property type="project" value="UniProtKB-KW"/>
</dbReference>
<evidence type="ECO:0000313" key="7">
    <source>
        <dbReference type="Proteomes" id="UP000199518"/>
    </source>
</evidence>
<evidence type="ECO:0000256" key="4">
    <source>
        <dbReference type="ARBA" id="ARBA00022898"/>
    </source>
</evidence>
<dbReference type="GO" id="GO:0030170">
    <property type="term" value="F:pyridoxal phosphate binding"/>
    <property type="evidence" value="ECO:0007669"/>
    <property type="project" value="InterPro"/>
</dbReference>
<comment type="cofactor">
    <cofactor evidence="1">
        <name>pyridoxal 5'-phosphate</name>
        <dbReference type="ChEBI" id="CHEBI:597326"/>
    </cofactor>
</comment>
<evidence type="ECO:0000259" key="5">
    <source>
        <dbReference type="Pfam" id="PF00155"/>
    </source>
</evidence>
<evidence type="ECO:0000256" key="2">
    <source>
        <dbReference type="ARBA" id="ARBA00022576"/>
    </source>
</evidence>
<name>A0A1I3CZ97_9PLAN</name>
<evidence type="ECO:0000256" key="3">
    <source>
        <dbReference type="ARBA" id="ARBA00022679"/>
    </source>
</evidence>
<dbReference type="GO" id="GO:1901605">
    <property type="term" value="P:alpha-amino acid metabolic process"/>
    <property type="evidence" value="ECO:0007669"/>
    <property type="project" value="TreeGrafter"/>
</dbReference>
<accession>A0A1I3CZ97</accession>
<dbReference type="SUPFAM" id="SSF53383">
    <property type="entry name" value="PLP-dependent transferases"/>
    <property type="match status" value="1"/>
</dbReference>
<dbReference type="InterPro" id="IPR015422">
    <property type="entry name" value="PyrdxlP-dep_Trfase_small"/>
</dbReference>
<dbReference type="Gene3D" id="3.90.1150.10">
    <property type="entry name" value="Aspartate Aminotransferase, domain 1"/>
    <property type="match status" value="1"/>
</dbReference>
<reference evidence="7" key="1">
    <citation type="submission" date="2016-10" db="EMBL/GenBank/DDBJ databases">
        <authorList>
            <person name="Varghese N."/>
            <person name="Submissions S."/>
        </authorList>
    </citation>
    <scope>NUCLEOTIDE SEQUENCE [LARGE SCALE GENOMIC DNA]</scope>
    <source>
        <strain evidence="7">DSM 26348</strain>
    </source>
</reference>
<dbReference type="PANTHER" id="PTHR42790:SF19">
    <property type="entry name" value="KYNURENINE_ALPHA-AMINOADIPATE AMINOTRANSFERASE, MITOCHONDRIAL"/>
    <property type="match status" value="1"/>
</dbReference>
<dbReference type="CDD" id="cd00609">
    <property type="entry name" value="AAT_like"/>
    <property type="match status" value="1"/>
</dbReference>
<keyword evidence="4" id="KW-0663">Pyridoxal phosphate</keyword>
<sequence length="432" mass="47782">MSTKMDVSHSSLPVRFSQRRQFTSELAISFLMQQAVENPLVISLAAGLVDPQTLPVAEVLQATTEMLASETVGKGALQYGTTAGYVRLRRLLLDHFAQLEKCSVEQLGIGIDRILLTTGSQQLLSLVCEVLFDPGDICLVAGPTYFVFAGNLAGVGARTVTIPSDEHGMQIDALDQALNVLHQAGDLPRVKMIYVVSYYDNPAGTCLSEERSRQLAAVAKKWSRDHQIFILEDAAYRELRYDGPEYPSVWSMDESREQVIYTQTFSKTFSPGIRVGFGIVPSALVQPLADRKGNEDFGSSNFAQHLMAGVLQQGLYASHLVDVKHGYKLKRDAMLIAAKKYFSKLPGVTWRHPHGGLYVWMSLPENIPTSFRSDLFRRAVEAGVMYVPGEICYADSPDSRPNHQMRLSFGVQTPEGIDEGMRRLSIAVQSCL</sequence>
<gene>
    <name evidence="6" type="ORF">SAMN05421753_10328</name>
</gene>
<keyword evidence="2" id="KW-0032">Aminotransferase</keyword>
<dbReference type="EMBL" id="FOQD01000003">
    <property type="protein sequence ID" value="SFH79860.1"/>
    <property type="molecule type" value="Genomic_DNA"/>
</dbReference>
<dbReference type="InterPro" id="IPR015421">
    <property type="entry name" value="PyrdxlP-dep_Trfase_major"/>
</dbReference>
<dbReference type="AlphaFoldDB" id="A0A1I3CZ97"/>